<accession>A0A0C9WPQ4</accession>
<gene>
    <name evidence="1" type="ORF">K443DRAFT_414743</name>
</gene>
<sequence>MEYEMQQCKVLSIDLDSQTDSCRICPTRAKLPRAAQPLTATRGTHPWTLAEVRFPRSLCLHLIRVHYPEDQIPPPSIFSISLYYTDPHLLFSCLLPLNNARLGLGIVLYAERLRSRSTPTNLRMSGLLLSSTAIRLIGRK</sequence>
<reference evidence="1 2" key="1">
    <citation type="submission" date="2014-04" db="EMBL/GenBank/DDBJ databases">
        <authorList>
            <consortium name="DOE Joint Genome Institute"/>
            <person name="Kuo A."/>
            <person name="Kohler A."/>
            <person name="Nagy L.G."/>
            <person name="Floudas D."/>
            <person name="Copeland A."/>
            <person name="Barry K.W."/>
            <person name="Cichocki N."/>
            <person name="Veneault-Fourrey C."/>
            <person name="LaButti K."/>
            <person name="Lindquist E.A."/>
            <person name="Lipzen A."/>
            <person name="Lundell T."/>
            <person name="Morin E."/>
            <person name="Murat C."/>
            <person name="Sun H."/>
            <person name="Tunlid A."/>
            <person name="Henrissat B."/>
            <person name="Grigoriev I.V."/>
            <person name="Hibbett D.S."/>
            <person name="Martin F."/>
            <person name="Nordberg H.P."/>
            <person name="Cantor M.N."/>
            <person name="Hua S.X."/>
        </authorList>
    </citation>
    <scope>NUCLEOTIDE SEQUENCE [LARGE SCALE GENOMIC DNA]</scope>
    <source>
        <strain evidence="1 2">LaAM-08-1</strain>
    </source>
</reference>
<organism evidence="1 2">
    <name type="scientific">Laccaria amethystina LaAM-08-1</name>
    <dbReference type="NCBI Taxonomy" id="1095629"/>
    <lineage>
        <taxon>Eukaryota</taxon>
        <taxon>Fungi</taxon>
        <taxon>Dikarya</taxon>
        <taxon>Basidiomycota</taxon>
        <taxon>Agaricomycotina</taxon>
        <taxon>Agaricomycetes</taxon>
        <taxon>Agaricomycetidae</taxon>
        <taxon>Agaricales</taxon>
        <taxon>Agaricineae</taxon>
        <taxon>Hydnangiaceae</taxon>
        <taxon>Laccaria</taxon>
    </lineage>
</organism>
<dbReference type="Proteomes" id="UP000054477">
    <property type="component" value="Unassembled WGS sequence"/>
</dbReference>
<proteinExistence type="predicted"/>
<evidence type="ECO:0000313" key="2">
    <source>
        <dbReference type="Proteomes" id="UP000054477"/>
    </source>
</evidence>
<dbReference type="HOGENOM" id="CLU_1835479_0_0_1"/>
<dbReference type="EMBL" id="KN838873">
    <property type="protein sequence ID" value="KIJ92965.1"/>
    <property type="molecule type" value="Genomic_DNA"/>
</dbReference>
<evidence type="ECO:0000313" key="1">
    <source>
        <dbReference type="EMBL" id="KIJ92965.1"/>
    </source>
</evidence>
<keyword evidence="2" id="KW-1185">Reference proteome</keyword>
<protein>
    <submittedName>
        <fullName evidence="1">Uncharacterized protein</fullName>
    </submittedName>
</protein>
<name>A0A0C9WPQ4_9AGAR</name>
<dbReference type="AlphaFoldDB" id="A0A0C9WPQ4"/>
<reference evidence="2" key="2">
    <citation type="submission" date="2015-01" db="EMBL/GenBank/DDBJ databases">
        <title>Evolutionary Origins and Diversification of the Mycorrhizal Mutualists.</title>
        <authorList>
            <consortium name="DOE Joint Genome Institute"/>
            <consortium name="Mycorrhizal Genomics Consortium"/>
            <person name="Kohler A."/>
            <person name="Kuo A."/>
            <person name="Nagy L.G."/>
            <person name="Floudas D."/>
            <person name="Copeland A."/>
            <person name="Barry K.W."/>
            <person name="Cichocki N."/>
            <person name="Veneault-Fourrey C."/>
            <person name="LaButti K."/>
            <person name="Lindquist E.A."/>
            <person name="Lipzen A."/>
            <person name="Lundell T."/>
            <person name="Morin E."/>
            <person name="Murat C."/>
            <person name="Riley R."/>
            <person name="Ohm R."/>
            <person name="Sun H."/>
            <person name="Tunlid A."/>
            <person name="Henrissat B."/>
            <person name="Grigoriev I.V."/>
            <person name="Hibbett D.S."/>
            <person name="Martin F."/>
        </authorList>
    </citation>
    <scope>NUCLEOTIDE SEQUENCE [LARGE SCALE GENOMIC DNA]</scope>
    <source>
        <strain evidence="2">LaAM-08-1</strain>
    </source>
</reference>